<evidence type="ECO:0000313" key="3">
    <source>
        <dbReference type="Proteomes" id="UP000799537"/>
    </source>
</evidence>
<sequence length="168" mass="19389">MEIQPSLDFTSNNSQTRGDIKLPLTSCQRKRTVCRRRGDMTEAQLKLKRQQDRDAQSRKRQRIRESNQRMEHLEKVVVEMKRELVAEKNRCTQLQRRVHQLLATISYRTADVGNVQTISLERLPLYTQCFPRGPLSASIPDSQASTSPREWLVNLGGSRGRTPLTEEA</sequence>
<dbReference type="EMBL" id="ML993688">
    <property type="protein sequence ID" value="KAF2158338.1"/>
    <property type="molecule type" value="Genomic_DNA"/>
</dbReference>
<reference evidence="2" key="1">
    <citation type="journal article" date="2020" name="Stud. Mycol.">
        <title>101 Dothideomycetes genomes: a test case for predicting lifestyles and emergence of pathogens.</title>
        <authorList>
            <person name="Haridas S."/>
            <person name="Albert R."/>
            <person name="Binder M."/>
            <person name="Bloem J."/>
            <person name="Labutti K."/>
            <person name="Salamov A."/>
            <person name="Andreopoulos B."/>
            <person name="Baker S."/>
            <person name="Barry K."/>
            <person name="Bills G."/>
            <person name="Bluhm B."/>
            <person name="Cannon C."/>
            <person name="Castanera R."/>
            <person name="Culley D."/>
            <person name="Daum C."/>
            <person name="Ezra D."/>
            <person name="Gonzalez J."/>
            <person name="Henrissat B."/>
            <person name="Kuo A."/>
            <person name="Liang C."/>
            <person name="Lipzen A."/>
            <person name="Lutzoni F."/>
            <person name="Magnuson J."/>
            <person name="Mondo S."/>
            <person name="Nolan M."/>
            <person name="Ohm R."/>
            <person name="Pangilinan J."/>
            <person name="Park H.-J."/>
            <person name="Ramirez L."/>
            <person name="Alfaro M."/>
            <person name="Sun H."/>
            <person name="Tritt A."/>
            <person name="Yoshinaga Y."/>
            <person name="Zwiers L.-H."/>
            <person name="Turgeon B."/>
            <person name="Goodwin S."/>
            <person name="Spatafora J."/>
            <person name="Crous P."/>
            <person name="Grigoriev I."/>
        </authorList>
    </citation>
    <scope>NUCLEOTIDE SEQUENCE</scope>
    <source>
        <strain evidence="2">ATCC 36951</strain>
    </source>
</reference>
<accession>A0A6A6BWC5</accession>
<dbReference type="GeneID" id="54568138"/>
<gene>
    <name evidence="2" type="ORF">M409DRAFT_61747</name>
</gene>
<protein>
    <recommendedName>
        <fullName evidence="4">BZIP domain-containing protein</fullName>
    </recommendedName>
</protein>
<organism evidence="2 3">
    <name type="scientific">Zasmidium cellare ATCC 36951</name>
    <dbReference type="NCBI Taxonomy" id="1080233"/>
    <lineage>
        <taxon>Eukaryota</taxon>
        <taxon>Fungi</taxon>
        <taxon>Dikarya</taxon>
        <taxon>Ascomycota</taxon>
        <taxon>Pezizomycotina</taxon>
        <taxon>Dothideomycetes</taxon>
        <taxon>Dothideomycetidae</taxon>
        <taxon>Mycosphaerellales</taxon>
        <taxon>Mycosphaerellaceae</taxon>
        <taxon>Zasmidium</taxon>
    </lineage>
</organism>
<feature type="region of interest" description="Disordered" evidence="1">
    <location>
        <begin position="137"/>
        <end position="168"/>
    </location>
</feature>
<keyword evidence="3" id="KW-1185">Reference proteome</keyword>
<evidence type="ECO:0000256" key="1">
    <source>
        <dbReference type="SAM" id="MobiDB-lite"/>
    </source>
</evidence>
<dbReference type="Proteomes" id="UP000799537">
    <property type="component" value="Unassembled WGS sequence"/>
</dbReference>
<proteinExistence type="predicted"/>
<dbReference type="AlphaFoldDB" id="A0A6A6BWC5"/>
<feature type="region of interest" description="Disordered" evidence="1">
    <location>
        <begin position="45"/>
        <end position="65"/>
    </location>
</feature>
<name>A0A6A6BWC5_ZASCE</name>
<evidence type="ECO:0000313" key="2">
    <source>
        <dbReference type="EMBL" id="KAF2158338.1"/>
    </source>
</evidence>
<feature type="compositionally biased region" description="Polar residues" evidence="1">
    <location>
        <begin position="139"/>
        <end position="148"/>
    </location>
</feature>
<dbReference type="RefSeq" id="XP_033659227.1">
    <property type="nucleotide sequence ID" value="XM_033814866.1"/>
</dbReference>
<feature type="compositionally biased region" description="Basic and acidic residues" evidence="1">
    <location>
        <begin position="49"/>
        <end position="65"/>
    </location>
</feature>
<evidence type="ECO:0008006" key="4">
    <source>
        <dbReference type="Google" id="ProtNLM"/>
    </source>
</evidence>